<accession>D4LZL9</accession>
<proteinExistence type="predicted"/>
<dbReference type="KEGG" id="rto:RTO_27790"/>
<dbReference type="Proteomes" id="UP000008956">
    <property type="component" value="Chromosome"/>
</dbReference>
<gene>
    <name evidence="2" type="ORF">RTO_27790</name>
</gene>
<protein>
    <recommendedName>
        <fullName evidence="1">DUF4130 domain-containing protein</fullName>
    </recommendedName>
</protein>
<dbReference type="AlphaFoldDB" id="D4LZL9"/>
<dbReference type="NCBIfam" id="TIGR03915">
    <property type="entry name" value="SAM_7_link_chp"/>
    <property type="match status" value="1"/>
</dbReference>
<evidence type="ECO:0000313" key="3">
    <source>
        <dbReference type="Proteomes" id="UP000008956"/>
    </source>
</evidence>
<dbReference type="InterPro" id="IPR023875">
    <property type="entry name" value="DNA_repair_put"/>
</dbReference>
<dbReference type="STRING" id="33039.ERS852502_00642"/>
<dbReference type="HOGENOM" id="CLU_068835_0_0_9"/>
<reference evidence="2 3" key="1">
    <citation type="submission" date="2010-03" db="EMBL/GenBank/DDBJ databases">
        <title>The genome sequence of Ruminococcus torques L2-14.</title>
        <authorList>
            <consortium name="metaHIT consortium -- http://www.metahit.eu/"/>
            <person name="Pajon A."/>
            <person name="Turner K."/>
            <person name="Parkhill J."/>
            <person name="Duncan S."/>
            <person name="Flint H."/>
        </authorList>
    </citation>
    <scope>NUCLEOTIDE SEQUENCE [LARGE SCALE GENOMIC DNA]</scope>
    <source>
        <strain evidence="2 3">L2-14</strain>
    </source>
</reference>
<dbReference type="RefSeq" id="WP_015529807.1">
    <property type="nucleotide sequence ID" value="NC_021015.1"/>
</dbReference>
<sequence length="277" mass="33326">MKIFTCKDRLEDIMTCIYDAWSEALLIGHDQIQLKKEPVFQQTIFDEYIHVDQDLSKAEKVIRSIRRDISDEAYLNIYLVTLSVEEDALQAIYNFLRVGFKIGESVLQQYANPRVMRILELRRKVSNESHHFREFARFERLNSSNVYVSHLEPKSDVIMLVGRHFADRMPSEHWMIIDDNRKTACVHPKDGENYLRYLTDEEFQTLRKTEEYEDEYTDLWKTFFHAIAIDERKNYVCQRNLFPLWKRKHAVEFKKIIFSYIFLLVSHSMETYNVRKM</sequence>
<evidence type="ECO:0000313" key="2">
    <source>
        <dbReference type="EMBL" id="CBL27229.1"/>
    </source>
</evidence>
<organism evidence="2 3">
    <name type="scientific">[Ruminococcus] torques L2-14</name>
    <dbReference type="NCBI Taxonomy" id="657313"/>
    <lineage>
        <taxon>Bacteria</taxon>
        <taxon>Bacillati</taxon>
        <taxon>Bacillota</taxon>
        <taxon>Clostridia</taxon>
        <taxon>Lachnospirales</taxon>
        <taxon>Lachnospiraceae</taxon>
        <taxon>Mediterraneibacter</taxon>
    </lineage>
</organism>
<reference evidence="2 3" key="2">
    <citation type="submission" date="2010-03" db="EMBL/GenBank/DDBJ databases">
        <authorList>
            <person name="Pajon A."/>
        </authorList>
    </citation>
    <scope>NUCLEOTIDE SEQUENCE [LARGE SCALE GENOMIC DNA]</scope>
    <source>
        <strain evidence="2 3">L2-14</strain>
    </source>
</reference>
<feature type="domain" description="DUF4130" evidence="1">
    <location>
        <begin position="89"/>
        <end position="252"/>
    </location>
</feature>
<name>D4LZL9_9FIRM</name>
<dbReference type="EMBL" id="FP929055">
    <property type="protein sequence ID" value="CBL27229.1"/>
    <property type="molecule type" value="Genomic_DNA"/>
</dbReference>
<dbReference type="Pfam" id="PF13566">
    <property type="entry name" value="DUF4130"/>
    <property type="match status" value="1"/>
</dbReference>
<dbReference type="PATRIC" id="fig|657313.3.peg.2658"/>
<dbReference type="InterPro" id="IPR025404">
    <property type="entry name" value="DUF4130"/>
</dbReference>
<evidence type="ECO:0000259" key="1">
    <source>
        <dbReference type="Pfam" id="PF13566"/>
    </source>
</evidence>